<name>A0A3E1NK54_9BACT</name>
<dbReference type="OrthoDB" id="1094829at2"/>
<dbReference type="AlphaFoldDB" id="A0A3E1NK54"/>
<dbReference type="PROSITE" id="PS51257">
    <property type="entry name" value="PROKAR_LIPOPROTEIN"/>
    <property type="match status" value="1"/>
</dbReference>
<protein>
    <submittedName>
        <fullName evidence="1">DUF4843 domain-containing protein</fullName>
    </submittedName>
</protein>
<reference evidence="1 2" key="1">
    <citation type="submission" date="2018-08" db="EMBL/GenBank/DDBJ databases">
        <title>Chitinophagaceae sp. K23C18032701, a novel bacterium isolated from forest soil.</title>
        <authorList>
            <person name="Wang C."/>
        </authorList>
    </citation>
    <scope>NUCLEOTIDE SEQUENCE [LARGE SCALE GENOMIC DNA]</scope>
    <source>
        <strain evidence="1 2">K23C18032701</strain>
    </source>
</reference>
<accession>A0A3E1NK54</accession>
<keyword evidence="2" id="KW-1185">Reference proteome</keyword>
<evidence type="ECO:0000313" key="1">
    <source>
        <dbReference type="EMBL" id="RFM28204.1"/>
    </source>
</evidence>
<proteinExistence type="predicted"/>
<dbReference type="RefSeq" id="WP_116847450.1">
    <property type="nucleotide sequence ID" value="NZ_QTJU01000003.1"/>
</dbReference>
<dbReference type="InterPro" id="IPR032299">
    <property type="entry name" value="DUF4843"/>
</dbReference>
<dbReference type="EMBL" id="QTJU01000003">
    <property type="protein sequence ID" value="RFM28204.1"/>
    <property type="molecule type" value="Genomic_DNA"/>
</dbReference>
<organism evidence="1 2">
    <name type="scientific">Deminuibacter soli</name>
    <dbReference type="NCBI Taxonomy" id="2291815"/>
    <lineage>
        <taxon>Bacteria</taxon>
        <taxon>Pseudomonadati</taxon>
        <taxon>Bacteroidota</taxon>
        <taxon>Chitinophagia</taxon>
        <taxon>Chitinophagales</taxon>
        <taxon>Chitinophagaceae</taxon>
        <taxon>Deminuibacter</taxon>
    </lineage>
</organism>
<comment type="caution">
    <text evidence="1">The sequence shown here is derived from an EMBL/GenBank/DDBJ whole genome shotgun (WGS) entry which is preliminary data.</text>
</comment>
<dbReference type="Pfam" id="PF16132">
    <property type="entry name" value="DUF4843"/>
    <property type="match status" value="1"/>
</dbReference>
<evidence type="ECO:0000313" key="2">
    <source>
        <dbReference type="Proteomes" id="UP000261284"/>
    </source>
</evidence>
<sequence>MRKKLYFALLAVGITASCKKAVELTYNSPDNIHFNFDQKQADSVLFTFAYTPNLSADTISLPVQLSGIRADHDRRFIIRVDKDSTTAIENLHYKPFDSSYVLPANTGTVFVNFVIYNNDSLLQQRSVSIRFRLYPTADLGTNLPYKLISNKVVFSNKLEEPEWWPMWMGDYYSQVKHELFIVVTGLAELSTNPQEAPKNQYLASLETDFLRDPRPWLKKHPDYVLELQPDGNYRFYNIHTPKNTVLYRLKPESGRYFFVDENGNDIS</sequence>
<gene>
    <name evidence="1" type="ORF">DXN05_11835</name>
</gene>
<dbReference type="Proteomes" id="UP000261284">
    <property type="component" value="Unassembled WGS sequence"/>
</dbReference>